<dbReference type="PANTHER" id="PTHR21310:SF15">
    <property type="entry name" value="AMINOGLYCOSIDE PHOSPHOTRANSFERASE DOMAIN-CONTAINING PROTEIN"/>
    <property type="match status" value="1"/>
</dbReference>
<dbReference type="HOGENOM" id="CLU_043196_0_1_1"/>
<dbReference type="eggNOG" id="ENOG502S1E7">
    <property type="taxonomic scope" value="Eukaryota"/>
</dbReference>
<dbReference type="Proteomes" id="UP000001610">
    <property type="component" value="Unassembled WGS sequence"/>
</dbReference>
<dbReference type="PANTHER" id="PTHR21310">
    <property type="entry name" value="AMINOGLYCOSIDE PHOSPHOTRANSFERASE-RELATED-RELATED"/>
    <property type="match status" value="1"/>
</dbReference>
<dbReference type="Pfam" id="PF01636">
    <property type="entry name" value="APH"/>
    <property type="match status" value="1"/>
</dbReference>
<dbReference type="GeneID" id="18164285"/>
<dbReference type="InParanoid" id="G3J8Q2"/>
<keyword evidence="2" id="KW-0418">Kinase</keyword>
<proteinExistence type="predicted"/>
<dbReference type="InterPro" id="IPR002575">
    <property type="entry name" value="Aminoglycoside_PTrfase"/>
</dbReference>
<keyword evidence="2" id="KW-0808">Transferase</keyword>
<feature type="domain" description="Aminoglycoside phosphotransferase" evidence="1">
    <location>
        <begin position="108"/>
        <end position="308"/>
    </location>
</feature>
<dbReference type="SUPFAM" id="SSF56112">
    <property type="entry name" value="Protein kinase-like (PK-like)"/>
    <property type="match status" value="1"/>
</dbReference>
<reference evidence="2 3" key="1">
    <citation type="journal article" date="2011" name="Genome Biol.">
        <title>Genome sequence of the insect pathogenic fungus Cordyceps militaris, a valued traditional Chinese medicine.</title>
        <authorList>
            <person name="Zheng P."/>
            <person name="Xia Y."/>
            <person name="Xiao G."/>
            <person name="Xiong C."/>
            <person name="Hu X."/>
            <person name="Zhang S."/>
            <person name="Zheng H."/>
            <person name="Huang Y."/>
            <person name="Zhou Y."/>
            <person name="Wang S."/>
            <person name="Zhao G.P."/>
            <person name="Liu X."/>
            <person name="St Leger R.J."/>
            <person name="Wang C."/>
        </authorList>
    </citation>
    <scope>NUCLEOTIDE SEQUENCE [LARGE SCALE GENOMIC DNA]</scope>
    <source>
        <strain evidence="2 3">CM01</strain>
    </source>
</reference>
<dbReference type="GO" id="GO:0016301">
    <property type="term" value="F:kinase activity"/>
    <property type="evidence" value="ECO:0007669"/>
    <property type="project" value="UniProtKB-KW"/>
</dbReference>
<gene>
    <name evidence="2" type="ORF">CCM_02258</name>
</gene>
<dbReference type="EMBL" id="JH126400">
    <property type="protein sequence ID" value="EGX93987.1"/>
    <property type="molecule type" value="Genomic_DNA"/>
</dbReference>
<protein>
    <submittedName>
        <fullName evidence="2">Protein kinase-like domain</fullName>
    </submittedName>
</protein>
<evidence type="ECO:0000313" key="3">
    <source>
        <dbReference type="Proteomes" id="UP000001610"/>
    </source>
</evidence>
<dbReference type="VEuPathDB" id="FungiDB:CCM_02258"/>
<dbReference type="OrthoDB" id="4867637at2759"/>
<name>G3J8Q2_CORMM</name>
<evidence type="ECO:0000313" key="2">
    <source>
        <dbReference type="EMBL" id="EGX93987.1"/>
    </source>
</evidence>
<dbReference type="InterPro" id="IPR051678">
    <property type="entry name" value="AGP_Transferase"/>
</dbReference>
<accession>G3J8Q2</accession>
<organism evidence="2 3">
    <name type="scientific">Cordyceps militaris (strain CM01)</name>
    <name type="common">Caterpillar fungus</name>
    <dbReference type="NCBI Taxonomy" id="983644"/>
    <lineage>
        <taxon>Eukaryota</taxon>
        <taxon>Fungi</taxon>
        <taxon>Dikarya</taxon>
        <taxon>Ascomycota</taxon>
        <taxon>Pezizomycotina</taxon>
        <taxon>Sordariomycetes</taxon>
        <taxon>Hypocreomycetidae</taxon>
        <taxon>Hypocreales</taxon>
        <taxon>Cordycipitaceae</taxon>
        <taxon>Cordyceps</taxon>
    </lineage>
</organism>
<dbReference type="InterPro" id="IPR011009">
    <property type="entry name" value="Kinase-like_dom_sf"/>
</dbReference>
<dbReference type="RefSeq" id="XP_006667473.1">
    <property type="nucleotide sequence ID" value="XM_006667410.1"/>
</dbReference>
<keyword evidence="3" id="KW-1185">Reference proteome</keyword>
<evidence type="ECO:0000259" key="1">
    <source>
        <dbReference type="Pfam" id="PF01636"/>
    </source>
</evidence>
<dbReference type="AlphaFoldDB" id="G3J8Q2"/>
<dbReference type="KEGG" id="cmt:CCM_02258"/>
<sequence length="419" mass="47831">MTTRFCTCSAPQCDSPSCLDAHIRTARQKVLLHNLRQLINDAAVCSIASRLNGNRRCQIEHNLEVESEYLLNYQARIRFDDGSPLWLMRVPFVTSYTSSPPPLVDYIIQSEYATLMFLAQTRVPAPRVRAYGTWTQNHQVGVPFILTEELPGKKWSRESATAAEKRKVWKSLAKIMVQIEQHPFTQAGSLMVLGEYYRIWPLASDRSRVLMPEGPFPNARAYYTAFVDQHLELIADRQLYTEYPIKAYLVYRFLKDNIAQLIPPDEGSAPEQFFIKHVDDVGDHLLVDADLNITGIINWQMARVVPRREAFGLSLLTASTGNLYGGQVSLGNDDIAFADAMREEGVYACCSQPALVDEKVRRFFWGLAPDLEPTWFYAQPLAQAILKVFGVNTVWEEWQLMALKQYSNDLLLRKLLCRL</sequence>